<feature type="domain" description="Peptidase S26" evidence="9">
    <location>
        <begin position="8"/>
        <end position="159"/>
    </location>
</feature>
<organism evidence="10 11">
    <name type="scientific">Aneurinibacillus soli</name>
    <dbReference type="NCBI Taxonomy" id="1500254"/>
    <lineage>
        <taxon>Bacteria</taxon>
        <taxon>Bacillati</taxon>
        <taxon>Bacillota</taxon>
        <taxon>Bacilli</taxon>
        <taxon>Bacillales</taxon>
        <taxon>Paenibacillaceae</taxon>
        <taxon>Aneurinibacillus group</taxon>
        <taxon>Aneurinibacillus</taxon>
    </lineage>
</organism>
<feature type="transmembrane region" description="Helical" evidence="7">
    <location>
        <begin position="12"/>
        <end position="34"/>
    </location>
</feature>
<dbReference type="PANTHER" id="PTHR43390">
    <property type="entry name" value="SIGNAL PEPTIDASE I"/>
    <property type="match status" value="1"/>
</dbReference>
<comment type="catalytic activity">
    <reaction evidence="1 7">
        <text>Cleavage of hydrophobic, N-terminal signal or leader sequences from secreted and periplasmic proteins.</text>
        <dbReference type="EC" id="3.4.21.89"/>
    </reaction>
</comment>
<dbReference type="InterPro" id="IPR019756">
    <property type="entry name" value="Pept_S26A_signal_pept_1_Ser-AS"/>
</dbReference>
<keyword evidence="6 7" id="KW-0378">Hydrolase</keyword>
<dbReference type="PROSITE" id="PS00760">
    <property type="entry name" value="SPASE_I_2"/>
    <property type="match status" value="1"/>
</dbReference>
<dbReference type="GO" id="GO:0005886">
    <property type="term" value="C:plasma membrane"/>
    <property type="evidence" value="ECO:0007669"/>
    <property type="project" value="UniProtKB-SubCell"/>
</dbReference>
<dbReference type="PANTHER" id="PTHR43390:SF1">
    <property type="entry name" value="CHLOROPLAST PROCESSING PEPTIDASE"/>
    <property type="match status" value="1"/>
</dbReference>
<sequence>MKKQLELVTWSRYFLIIVGGIIGVRLFLFAPYVVKGVSMEPTLINNERILVNKGVYYAENPQRGDVIVLHATKEDDYIKRIIGIPGDELELKNGVLYRNGSVANEPYIAEVTLSGFERLVVPKDSYFVMGDNRNRSMDSREIGFIERSHVVGRAEYVFYPLASAHEVR</sequence>
<gene>
    <name evidence="10" type="primary">sipP</name>
    <name evidence="10" type="ORF">CB4_03346</name>
</gene>
<dbReference type="PROSITE" id="PS00501">
    <property type="entry name" value="SPASE_I_1"/>
    <property type="match status" value="1"/>
</dbReference>
<dbReference type="RefSeq" id="WP_231956048.1">
    <property type="nucleotide sequence ID" value="NZ_AP017312.1"/>
</dbReference>
<dbReference type="PRINTS" id="PR00727">
    <property type="entry name" value="LEADERPTASE"/>
</dbReference>
<dbReference type="Proteomes" id="UP000217696">
    <property type="component" value="Chromosome"/>
</dbReference>
<keyword evidence="11" id="KW-1185">Reference proteome</keyword>
<dbReference type="InterPro" id="IPR019758">
    <property type="entry name" value="Pept_S26A_signal_pept_1_CS"/>
</dbReference>
<evidence type="ECO:0000256" key="4">
    <source>
        <dbReference type="ARBA" id="ARBA00013208"/>
    </source>
</evidence>
<evidence type="ECO:0000313" key="11">
    <source>
        <dbReference type="Proteomes" id="UP000217696"/>
    </source>
</evidence>
<dbReference type="PROSITE" id="PS00761">
    <property type="entry name" value="SPASE_I_3"/>
    <property type="match status" value="1"/>
</dbReference>
<evidence type="ECO:0000256" key="5">
    <source>
        <dbReference type="ARBA" id="ARBA00022670"/>
    </source>
</evidence>
<dbReference type="InterPro" id="IPR019757">
    <property type="entry name" value="Pept_S26A_signal_pept_1_Lys-AS"/>
</dbReference>
<dbReference type="InterPro" id="IPR019533">
    <property type="entry name" value="Peptidase_S26"/>
</dbReference>
<proteinExistence type="inferred from homology"/>
<dbReference type="InterPro" id="IPR000223">
    <property type="entry name" value="Pept_S26A_signal_pept_1"/>
</dbReference>
<dbReference type="GO" id="GO:0009003">
    <property type="term" value="F:signal peptidase activity"/>
    <property type="evidence" value="ECO:0007669"/>
    <property type="project" value="UniProtKB-EC"/>
</dbReference>
<comment type="subcellular location">
    <subcellularLocation>
        <location evidence="2">Cell membrane</location>
        <topology evidence="2">Single-pass type II membrane protein</topology>
    </subcellularLocation>
    <subcellularLocation>
        <location evidence="8">Membrane</location>
        <topology evidence="8">Single-pass type II membrane protein</topology>
    </subcellularLocation>
</comment>
<keyword evidence="7" id="KW-0812">Transmembrane</keyword>
<reference evidence="10 11" key="1">
    <citation type="submission" date="2015-12" db="EMBL/GenBank/DDBJ databases">
        <title>Genome sequence of Aneurinibacillus soli.</title>
        <authorList>
            <person name="Lee J.S."/>
            <person name="Lee K.C."/>
            <person name="Kim K.K."/>
            <person name="Lee B.W."/>
        </authorList>
    </citation>
    <scope>NUCLEOTIDE SEQUENCE [LARGE SCALE GENOMIC DNA]</scope>
    <source>
        <strain evidence="10 11">CB4</strain>
    </source>
</reference>
<keyword evidence="5 7" id="KW-0645">Protease</keyword>
<evidence type="ECO:0000256" key="8">
    <source>
        <dbReference type="RuleBase" id="RU362042"/>
    </source>
</evidence>
<dbReference type="GO" id="GO:0006465">
    <property type="term" value="P:signal peptide processing"/>
    <property type="evidence" value="ECO:0007669"/>
    <property type="project" value="InterPro"/>
</dbReference>
<dbReference type="KEGG" id="asoc:CB4_03346"/>
<evidence type="ECO:0000256" key="1">
    <source>
        <dbReference type="ARBA" id="ARBA00000677"/>
    </source>
</evidence>
<dbReference type="Gene3D" id="2.10.109.10">
    <property type="entry name" value="Umud Fragment, subunit A"/>
    <property type="match status" value="1"/>
</dbReference>
<dbReference type="SUPFAM" id="SSF51306">
    <property type="entry name" value="LexA/Signal peptidase"/>
    <property type="match status" value="1"/>
</dbReference>
<dbReference type="InterPro" id="IPR036286">
    <property type="entry name" value="LexA/Signal_pep-like_sf"/>
</dbReference>
<comment type="similarity">
    <text evidence="3 8">Belongs to the peptidase S26 family.</text>
</comment>
<dbReference type="CDD" id="cd06530">
    <property type="entry name" value="S26_SPase_I"/>
    <property type="match status" value="1"/>
</dbReference>
<keyword evidence="7" id="KW-1133">Transmembrane helix</keyword>
<evidence type="ECO:0000259" key="9">
    <source>
        <dbReference type="Pfam" id="PF10502"/>
    </source>
</evidence>
<dbReference type="Pfam" id="PF10502">
    <property type="entry name" value="Peptidase_S26"/>
    <property type="match status" value="1"/>
</dbReference>
<evidence type="ECO:0000256" key="3">
    <source>
        <dbReference type="ARBA" id="ARBA00009370"/>
    </source>
</evidence>
<evidence type="ECO:0000256" key="7">
    <source>
        <dbReference type="RuleBase" id="RU003993"/>
    </source>
</evidence>
<dbReference type="GO" id="GO:0004252">
    <property type="term" value="F:serine-type endopeptidase activity"/>
    <property type="evidence" value="ECO:0007669"/>
    <property type="project" value="InterPro"/>
</dbReference>
<evidence type="ECO:0000313" key="10">
    <source>
        <dbReference type="EMBL" id="BAU29165.1"/>
    </source>
</evidence>
<evidence type="ECO:0000256" key="2">
    <source>
        <dbReference type="ARBA" id="ARBA00004401"/>
    </source>
</evidence>
<dbReference type="EC" id="3.4.21.89" evidence="4 7"/>
<accession>A0A0U5BEP4</accession>
<evidence type="ECO:0000256" key="6">
    <source>
        <dbReference type="ARBA" id="ARBA00022801"/>
    </source>
</evidence>
<dbReference type="AlphaFoldDB" id="A0A0U5BEP4"/>
<dbReference type="NCBIfam" id="TIGR02227">
    <property type="entry name" value="sigpep_I_bact"/>
    <property type="match status" value="1"/>
</dbReference>
<dbReference type="EMBL" id="AP017312">
    <property type="protein sequence ID" value="BAU29165.1"/>
    <property type="molecule type" value="Genomic_DNA"/>
</dbReference>
<name>A0A0U5BEP4_9BACL</name>
<protein>
    <recommendedName>
        <fullName evidence="4 7">Signal peptidase I</fullName>
        <ecNumber evidence="4 7">3.4.21.89</ecNumber>
    </recommendedName>
</protein>
<keyword evidence="7" id="KW-0472">Membrane</keyword>